<name>A0A418W130_9PROT</name>
<dbReference type="InterPro" id="IPR010344">
    <property type="entry name" value="YbjH"/>
</dbReference>
<protein>
    <submittedName>
        <fullName evidence="2">YjbH domain-containing protein</fullName>
    </submittedName>
</protein>
<dbReference type="OrthoDB" id="19542at2"/>
<comment type="caution">
    <text evidence="2">The sequence shown here is derived from an EMBL/GenBank/DDBJ whole genome shotgun (WGS) entry which is preliminary data.</text>
</comment>
<gene>
    <name evidence="2" type="ORF">D3877_03205</name>
</gene>
<proteinExistence type="predicted"/>
<feature type="signal peptide" evidence="1">
    <location>
        <begin position="1"/>
        <end position="19"/>
    </location>
</feature>
<evidence type="ECO:0000256" key="1">
    <source>
        <dbReference type="SAM" id="SignalP"/>
    </source>
</evidence>
<dbReference type="RefSeq" id="WP_119829308.1">
    <property type="nucleotide sequence ID" value="NZ_QYUL01000001.1"/>
</dbReference>
<accession>A0A418W130</accession>
<evidence type="ECO:0000313" key="3">
    <source>
        <dbReference type="Proteomes" id="UP000283458"/>
    </source>
</evidence>
<keyword evidence="1" id="KW-0732">Signal</keyword>
<dbReference type="Pfam" id="PF06082">
    <property type="entry name" value="YjbH"/>
    <property type="match status" value="1"/>
</dbReference>
<keyword evidence="3" id="KW-1185">Reference proteome</keyword>
<dbReference type="EMBL" id="QYUL01000001">
    <property type="protein sequence ID" value="RJF83669.1"/>
    <property type="molecule type" value="Genomic_DNA"/>
</dbReference>
<evidence type="ECO:0000313" key="2">
    <source>
        <dbReference type="EMBL" id="RJF83669.1"/>
    </source>
</evidence>
<reference evidence="2 3" key="1">
    <citation type="submission" date="2018-09" db="EMBL/GenBank/DDBJ databases">
        <authorList>
            <person name="Zhu H."/>
        </authorList>
    </citation>
    <scope>NUCLEOTIDE SEQUENCE [LARGE SCALE GENOMIC DNA]</scope>
    <source>
        <strain evidence="2 3">K2W22B-5</strain>
    </source>
</reference>
<feature type="chain" id="PRO_5019393554" evidence="1">
    <location>
        <begin position="20"/>
        <end position="691"/>
    </location>
</feature>
<organism evidence="2 3">
    <name type="scientific">Azospirillum cavernae</name>
    <dbReference type="NCBI Taxonomy" id="2320860"/>
    <lineage>
        <taxon>Bacteria</taxon>
        <taxon>Pseudomonadati</taxon>
        <taxon>Pseudomonadota</taxon>
        <taxon>Alphaproteobacteria</taxon>
        <taxon>Rhodospirillales</taxon>
        <taxon>Azospirillaceae</taxon>
        <taxon>Azospirillum</taxon>
    </lineage>
</organism>
<sequence length="691" mass="74877">MKRSVLLVLALLSSPTATRAEDVGASLSDWGSVGLLQTPTARMPPDGSMTGGLSGLGRLHRHVTLSAQPLPWLEVTARDSLYPGYYGLSEPGLDVKLRLREEGEWGPALVVGGRDVTGSGLDLPGKGRFAGEYLALSRRWQDFDVTLGVGWGTLGEAGHLRNPLRFLGGRFRRDRDPSLWPSLRGPRAWFGGERVALFGGVEWRTPIPDLSLKIETSGDRFRAQRQDEPGFAPGSRYNIGLSYRPFSWIDAGAAFEQGRRAMLRLSFRFAPKEWTEPDRRAPPAVGPRPSNEAALPAGDILTLARTHGLPARAAEVSGDTATLWLNPAGSAALPSAQEAGHAARLLADLSAPQVERLRIVTGTHGLDAASLTLLRRDVERAARHRGSVDELWRTATLEPPNQRPPDWRPHLDLSVRVASEFDLAELGTYLTHRSYSDIVLRGEPARGLVLGGALRIRADDNLFMLDTNALPASEPVRSDIPLHSERPWAAEHLFAAHLATPADGLTTRLSIGHFEEMFGGVGAEALYQPLTARWAAGLDLNHVWKRKAAAPLGVARDSARLTGHASLYWENPGATTTTVLRLGRYLGGDWGGGVEVIRRFEGGVALTAHAAWTEGPDRGQSRFGGRMDWGMALVVPVAASGWLPVGGTLETAVRTLGRDAGQRLRQPLPLYDARVPGGFGRLAGTWSRLMD</sequence>
<dbReference type="AlphaFoldDB" id="A0A418W130"/>
<dbReference type="Proteomes" id="UP000283458">
    <property type="component" value="Unassembled WGS sequence"/>
</dbReference>